<dbReference type="InterPro" id="IPR046947">
    <property type="entry name" value="LytR-like"/>
</dbReference>
<feature type="transmembrane region" description="Helical" evidence="1">
    <location>
        <begin position="21"/>
        <end position="40"/>
    </location>
</feature>
<evidence type="ECO:0000313" key="4">
    <source>
        <dbReference type="Proteomes" id="UP000274271"/>
    </source>
</evidence>
<proteinExistence type="predicted"/>
<dbReference type="Proteomes" id="UP000274271">
    <property type="component" value="Unassembled WGS sequence"/>
</dbReference>
<dbReference type="PANTHER" id="PTHR37299:SF1">
    <property type="entry name" value="STAGE 0 SPORULATION PROTEIN A HOMOLOG"/>
    <property type="match status" value="1"/>
</dbReference>
<dbReference type="GO" id="GO:0000156">
    <property type="term" value="F:phosphorelay response regulator activity"/>
    <property type="evidence" value="ECO:0007669"/>
    <property type="project" value="InterPro"/>
</dbReference>
<feature type="transmembrane region" description="Helical" evidence="1">
    <location>
        <begin position="128"/>
        <end position="145"/>
    </location>
</feature>
<keyword evidence="1" id="KW-0812">Transmembrane</keyword>
<dbReference type="GO" id="GO:0003677">
    <property type="term" value="F:DNA binding"/>
    <property type="evidence" value="ECO:0007669"/>
    <property type="project" value="InterPro"/>
</dbReference>
<organism evidence="3 4">
    <name type="scientific">Larkinella knui</name>
    <dbReference type="NCBI Taxonomy" id="2025310"/>
    <lineage>
        <taxon>Bacteria</taxon>
        <taxon>Pseudomonadati</taxon>
        <taxon>Bacteroidota</taxon>
        <taxon>Cytophagia</taxon>
        <taxon>Cytophagales</taxon>
        <taxon>Spirosomataceae</taxon>
        <taxon>Larkinella</taxon>
    </lineage>
</organism>
<name>A0A3P1CEZ9_9BACT</name>
<dbReference type="AlphaFoldDB" id="A0A3P1CEZ9"/>
<dbReference type="Gene3D" id="2.40.50.1020">
    <property type="entry name" value="LytTr DNA-binding domain"/>
    <property type="match status" value="1"/>
</dbReference>
<feature type="transmembrane region" description="Helical" evidence="1">
    <location>
        <begin position="84"/>
        <end position="105"/>
    </location>
</feature>
<comment type="caution">
    <text evidence="3">The sequence shown here is derived from an EMBL/GenBank/DDBJ whole genome shotgun (WGS) entry which is preliminary data.</text>
</comment>
<dbReference type="SMART" id="SM00850">
    <property type="entry name" value="LytTR"/>
    <property type="match status" value="1"/>
</dbReference>
<feature type="transmembrane region" description="Helical" evidence="1">
    <location>
        <begin position="52"/>
        <end position="72"/>
    </location>
</feature>
<dbReference type="Pfam" id="PF04397">
    <property type="entry name" value="LytTR"/>
    <property type="match status" value="1"/>
</dbReference>
<protein>
    <submittedName>
        <fullName evidence="3">LytTR family transcriptional regulator</fullName>
    </submittedName>
</protein>
<keyword evidence="1" id="KW-0472">Membrane</keyword>
<keyword evidence="4" id="KW-1185">Reference proteome</keyword>
<reference evidence="3 4" key="1">
    <citation type="submission" date="2018-11" db="EMBL/GenBank/DDBJ databases">
        <authorList>
            <person name="Zhou Z."/>
            <person name="Wang G."/>
        </authorList>
    </citation>
    <scope>NUCLEOTIDE SEQUENCE [LARGE SCALE GENOMIC DNA]</scope>
    <source>
        <strain evidence="3 4">KCTC42998</strain>
    </source>
</reference>
<evidence type="ECO:0000256" key="1">
    <source>
        <dbReference type="SAM" id="Phobius"/>
    </source>
</evidence>
<dbReference type="OrthoDB" id="1116942at2"/>
<sequence length="293" mass="34003">MDKQLTLKFNSIDRNMSRRMLVGSVVVVTLIITQDFLRASLNNSAFYFSESFLFSTFWWLFAPFLLAQYTLVKRTKSRPAHFQWLAIILPFTIHLFAFPVLVWVLSKTFYYHTFTIQQTLQYTLAEQSYLLVIIYLTPVLVYPYYGEKTKAGVNKITATPDAGSFQLIQSFLVSDGGKKRAIPIQEIVYFSAVSPYIGIHTDERKYLYTETLKSIATRLPVHQFVRVHKSTIVNINQVESYTSRLNGDYDLTLKNKGTLRVSRNFAAEFKRRFHQSHQLTSIYPPLTPFQVDD</sequence>
<dbReference type="RefSeq" id="WP_124909665.1">
    <property type="nucleotide sequence ID" value="NZ_RQJP01000005.1"/>
</dbReference>
<keyword evidence="1" id="KW-1133">Transmembrane helix</keyword>
<gene>
    <name evidence="3" type="ORF">EHT87_25895</name>
</gene>
<dbReference type="PANTHER" id="PTHR37299">
    <property type="entry name" value="TRANSCRIPTIONAL REGULATOR-RELATED"/>
    <property type="match status" value="1"/>
</dbReference>
<evidence type="ECO:0000259" key="2">
    <source>
        <dbReference type="PROSITE" id="PS50930"/>
    </source>
</evidence>
<accession>A0A3P1CEZ9</accession>
<dbReference type="EMBL" id="RQJP01000005">
    <property type="protein sequence ID" value="RRB11899.1"/>
    <property type="molecule type" value="Genomic_DNA"/>
</dbReference>
<dbReference type="InterPro" id="IPR007492">
    <property type="entry name" value="LytTR_DNA-bd_dom"/>
</dbReference>
<feature type="domain" description="HTH LytTR-type" evidence="2">
    <location>
        <begin position="171"/>
        <end position="275"/>
    </location>
</feature>
<evidence type="ECO:0000313" key="3">
    <source>
        <dbReference type="EMBL" id="RRB11899.1"/>
    </source>
</evidence>
<dbReference type="PROSITE" id="PS50930">
    <property type="entry name" value="HTH_LYTTR"/>
    <property type="match status" value="1"/>
</dbReference>